<feature type="compositionally biased region" description="Low complexity" evidence="8">
    <location>
        <begin position="902"/>
        <end position="913"/>
    </location>
</feature>
<feature type="region of interest" description="Disordered" evidence="8">
    <location>
        <begin position="746"/>
        <end position="885"/>
    </location>
</feature>
<feature type="compositionally biased region" description="Polar residues" evidence="8">
    <location>
        <begin position="749"/>
        <end position="767"/>
    </location>
</feature>
<feature type="compositionally biased region" description="Pro residues" evidence="8">
    <location>
        <begin position="811"/>
        <end position="822"/>
    </location>
</feature>
<dbReference type="PANTHER" id="PTHR31313:SF81">
    <property type="entry name" value="TY1 ENHANCER ACTIVATOR"/>
    <property type="match status" value="1"/>
</dbReference>
<keyword evidence="3" id="KW-0862">Zinc</keyword>
<keyword evidence="11" id="KW-1185">Reference proteome</keyword>
<feature type="compositionally biased region" description="Basic and acidic residues" evidence="8">
    <location>
        <begin position="858"/>
        <end position="874"/>
    </location>
</feature>
<reference evidence="10" key="1">
    <citation type="submission" date="2022-07" db="EMBL/GenBank/DDBJ databases">
        <title>Phylogenomic reconstructions and comparative analyses of Kickxellomycotina fungi.</title>
        <authorList>
            <person name="Reynolds N.K."/>
            <person name="Stajich J.E."/>
            <person name="Barry K."/>
            <person name="Grigoriev I.V."/>
            <person name="Crous P."/>
            <person name="Smith M.E."/>
        </authorList>
    </citation>
    <scope>NUCLEOTIDE SEQUENCE</scope>
    <source>
        <strain evidence="10">RSA 861</strain>
    </source>
</reference>
<evidence type="ECO:0000256" key="8">
    <source>
        <dbReference type="SAM" id="MobiDB-lite"/>
    </source>
</evidence>
<evidence type="ECO:0000256" key="1">
    <source>
        <dbReference type="ARBA" id="ARBA00004123"/>
    </source>
</evidence>
<evidence type="ECO:0000313" key="10">
    <source>
        <dbReference type="EMBL" id="KAJ1913246.1"/>
    </source>
</evidence>
<feature type="region of interest" description="Disordered" evidence="8">
    <location>
        <begin position="63"/>
        <end position="153"/>
    </location>
</feature>
<dbReference type="Pfam" id="PF00172">
    <property type="entry name" value="Zn_clus"/>
    <property type="match status" value="1"/>
</dbReference>
<dbReference type="OrthoDB" id="5563793at2759"/>
<feature type="domain" description="Zn(2)-C6 fungal-type" evidence="9">
    <location>
        <begin position="13"/>
        <end position="42"/>
    </location>
</feature>
<dbReference type="EMBL" id="JANBPT010000765">
    <property type="protein sequence ID" value="KAJ1913246.1"/>
    <property type="molecule type" value="Genomic_DNA"/>
</dbReference>
<dbReference type="GO" id="GO:0003677">
    <property type="term" value="F:DNA binding"/>
    <property type="evidence" value="ECO:0007669"/>
    <property type="project" value="UniProtKB-KW"/>
</dbReference>
<feature type="region of interest" description="Disordered" evidence="8">
    <location>
        <begin position="902"/>
        <end position="922"/>
    </location>
</feature>
<sequence length="922" mass="100862">MEEDNRPLLTRRSCNSCLKRKIRCDSGHPCKRCGSRNEPCVYGTITRRPPRSTDRRRRADIAQLKAQSSGGKEASRSTAGPGPRLVSRPLPVAASAPWILPGMPLGDDSQDGRSANDPTRPSTSPAADSEGNCSDDFLSSSTDSGSLTDRSETDLYSFPNDNATLSLAAVPPLTASALQLNSLFEVLTLQNPTIVQESTVSQTLERLRVELGLPGGARSSSHSDLPGLVPLATRAAIQHNPAVLTNLMGEYTHRPILQQALYMAGRPALLQQQPSQALLSVEETLYNPRTVYKLSSLYVSMCYGHDAAFMFPRFIARLRQNRVDPLLLNCILALAAPMDSEPSDIPSPDDPGKAPGPSPATLYYFERARYLILNNTDTSPEALSNLTGGSLLFFQYNDLYAMGDVMDKTMRHTTEAGYHQIDRPRAPGEPAPFAHLDPTAATLARHIQRQVFWTVYCGQSLVNLGLGLKPGLDWDVICAEPPDEDLLRASYRIDGTDPNPTLPFQHFDFFFGRPSGIALFRLVNELNRLRHGQTLGNPVRRSDLAALNQAIDEWSTNLPLSDTLHTLVTQYRQIPSNPPQEVRQLVSMHSTYILLLTFLNTPSPSATPECADPLRLPECRQANWVAAETMTRFIIPITDQMDFMYRCRHTFAHYFGPAHVYLHTYTHGPVHLRRYCLDRARDYLARMELCVDYYPVASVPCEVLRTLIDRAVATTASPGYLPRSLPGLSMASSPGAQMAATDAIARGVSGSSDSAQSMHTPPQSTFIPTVATPPSGPSPQQAFVNADQDQSQTASLEKEVPGQSATLNPSPMYPATPPPTTPPHSLSPGQPTTASHRSFCSAASLSPNPGTPSSIPGDHFDDGVDEGRDQDEQISKTAGGRPAGDYHVTYYLTVGQMLINEQQQQQQTWQHRQTASPPPPSP</sequence>
<dbReference type="SUPFAM" id="SSF57701">
    <property type="entry name" value="Zn2/Cys6 DNA-binding domain"/>
    <property type="match status" value="1"/>
</dbReference>
<protein>
    <recommendedName>
        <fullName evidence="9">Zn(2)-C6 fungal-type domain-containing protein</fullName>
    </recommendedName>
</protein>
<feature type="compositionally biased region" description="Low complexity" evidence="8">
    <location>
        <begin position="134"/>
        <end position="148"/>
    </location>
</feature>
<comment type="caution">
    <text evidence="10">The sequence shown here is derived from an EMBL/GenBank/DDBJ whole genome shotgun (WGS) entry which is preliminary data.</text>
</comment>
<evidence type="ECO:0000256" key="7">
    <source>
        <dbReference type="ARBA" id="ARBA00023242"/>
    </source>
</evidence>
<dbReference type="AlphaFoldDB" id="A0A9W7ZUB0"/>
<evidence type="ECO:0000256" key="6">
    <source>
        <dbReference type="ARBA" id="ARBA00023163"/>
    </source>
</evidence>
<evidence type="ECO:0000259" key="9">
    <source>
        <dbReference type="PROSITE" id="PS50048"/>
    </source>
</evidence>
<dbReference type="InterPro" id="IPR051615">
    <property type="entry name" value="Transcr_Regulatory_Elem"/>
</dbReference>
<organism evidence="10 11">
    <name type="scientific">Tieghemiomyces parasiticus</name>
    <dbReference type="NCBI Taxonomy" id="78921"/>
    <lineage>
        <taxon>Eukaryota</taxon>
        <taxon>Fungi</taxon>
        <taxon>Fungi incertae sedis</taxon>
        <taxon>Zoopagomycota</taxon>
        <taxon>Kickxellomycotina</taxon>
        <taxon>Dimargaritomycetes</taxon>
        <taxon>Dimargaritales</taxon>
        <taxon>Dimargaritaceae</taxon>
        <taxon>Tieghemiomyces</taxon>
    </lineage>
</organism>
<name>A0A9W7ZUB0_9FUNG</name>
<evidence type="ECO:0000256" key="2">
    <source>
        <dbReference type="ARBA" id="ARBA00022723"/>
    </source>
</evidence>
<gene>
    <name evidence="10" type="ORF">IWQ60_009288</name>
</gene>
<evidence type="ECO:0000256" key="4">
    <source>
        <dbReference type="ARBA" id="ARBA00023015"/>
    </source>
</evidence>
<dbReference type="GO" id="GO:0005634">
    <property type="term" value="C:nucleus"/>
    <property type="evidence" value="ECO:0007669"/>
    <property type="project" value="UniProtKB-SubCell"/>
</dbReference>
<accession>A0A9W7ZUB0</accession>
<keyword evidence="7" id="KW-0539">Nucleus</keyword>
<keyword evidence="5" id="KW-0238">DNA-binding</keyword>
<dbReference type="CDD" id="cd00067">
    <property type="entry name" value="GAL4"/>
    <property type="match status" value="1"/>
</dbReference>
<dbReference type="GO" id="GO:0000981">
    <property type="term" value="F:DNA-binding transcription factor activity, RNA polymerase II-specific"/>
    <property type="evidence" value="ECO:0007669"/>
    <property type="project" value="InterPro"/>
</dbReference>
<feature type="compositionally biased region" description="Polar residues" evidence="8">
    <location>
        <begin position="778"/>
        <end position="795"/>
    </location>
</feature>
<keyword evidence="2" id="KW-0479">Metal-binding</keyword>
<comment type="subcellular location">
    <subcellularLocation>
        <location evidence="1">Nucleus</location>
    </subcellularLocation>
</comment>
<dbReference type="SMART" id="SM00066">
    <property type="entry name" value="GAL4"/>
    <property type="match status" value="1"/>
</dbReference>
<evidence type="ECO:0000313" key="11">
    <source>
        <dbReference type="Proteomes" id="UP001150569"/>
    </source>
</evidence>
<feature type="compositionally biased region" description="Polar residues" evidence="8">
    <location>
        <begin position="112"/>
        <end position="126"/>
    </location>
</feature>
<evidence type="ECO:0000256" key="3">
    <source>
        <dbReference type="ARBA" id="ARBA00022833"/>
    </source>
</evidence>
<proteinExistence type="predicted"/>
<feature type="compositionally biased region" description="Polar residues" evidence="8">
    <location>
        <begin position="829"/>
        <end position="854"/>
    </location>
</feature>
<dbReference type="InterPro" id="IPR036864">
    <property type="entry name" value="Zn2-C6_fun-type_DNA-bd_sf"/>
</dbReference>
<keyword evidence="4" id="KW-0805">Transcription regulation</keyword>
<dbReference type="CDD" id="cd12148">
    <property type="entry name" value="fungal_TF_MHR"/>
    <property type="match status" value="1"/>
</dbReference>
<dbReference type="InterPro" id="IPR001138">
    <property type="entry name" value="Zn2Cys6_DnaBD"/>
</dbReference>
<keyword evidence="6" id="KW-0804">Transcription</keyword>
<dbReference type="GO" id="GO:0008270">
    <property type="term" value="F:zinc ion binding"/>
    <property type="evidence" value="ECO:0007669"/>
    <property type="project" value="InterPro"/>
</dbReference>
<dbReference type="PROSITE" id="PS50048">
    <property type="entry name" value="ZN2_CY6_FUNGAL_2"/>
    <property type="match status" value="1"/>
</dbReference>
<evidence type="ECO:0000256" key="5">
    <source>
        <dbReference type="ARBA" id="ARBA00023125"/>
    </source>
</evidence>
<dbReference type="PANTHER" id="PTHR31313">
    <property type="entry name" value="TY1 ENHANCER ACTIVATOR"/>
    <property type="match status" value="1"/>
</dbReference>
<dbReference type="Gene3D" id="4.10.240.10">
    <property type="entry name" value="Zn(2)-C6 fungal-type DNA-binding domain"/>
    <property type="match status" value="1"/>
</dbReference>
<dbReference type="Proteomes" id="UP001150569">
    <property type="component" value="Unassembled WGS sequence"/>
</dbReference>